<proteinExistence type="predicted"/>
<evidence type="ECO:0000313" key="3">
    <source>
        <dbReference type="Proteomes" id="UP001385951"/>
    </source>
</evidence>
<comment type="caution">
    <text evidence="2">The sequence shown here is derived from an EMBL/GenBank/DDBJ whole genome shotgun (WGS) entry which is preliminary data.</text>
</comment>
<organism evidence="2 3">
    <name type="scientific">Cerrena zonata</name>
    <dbReference type="NCBI Taxonomy" id="2478898"/>
    <lineage>
        <taxon>Eukaryota</taxon>
        <taxon>Fungi</taxon>
        <taxon>Dikarya</taxon>
        <taxon>Basidiomycota</taxon>
        <taxon>Agaricomycotina</taxon>
        <taxon>Agaricomycetes</taxon>
        <taxon>Polyporales</taxon>
        <taxon>Cerrenaceae</taxon>
        <taxon>Cerrena</taxon>
    </lineage>
</organism>
<feature type="region of interest" description="Disordered" evidence="1">
    <location>
        <begin position="1"/>
        <end position="23"/>
    </location>
</feature>
<gene>
    <name evidence="2" type="ORF">QCA50_011600</name>
</gene>
<accession>A0AAW0FYN6</accession>
<dbReference type="AlphaFoldDB" id="A0AAW0FYN6"/>
<reference evidence="2 3" key="1">
    <citation type="submission" date="2022-09" db="EMBL/GenBank/DDBJ databases">
        <authorList>
            <person name="Palmer J.M."/>
        </authorList>
    </citation>
    <scope>NUCLEOTIDE SEQUENCE [LARGE SCALE GENOMIC DNA]</scope>
    <source>
        <strain evidence="2 3">DSM 7382</strain>
    </source>
</reference>
<keyword evidence="3" id="KW-1185">Reference proteome</keyword>
<sequence length="396" mass="46802">MSRLPLRHRNPLPPPSLKSKSKMDLNSEYGLKEEYGRYSLVLESQLHIKHIIEELDELQLEARSLPDWTRNLDTIETTCLYSHPSNELFNSTILESLAQLLEKKYLSVKHVDLYEYRELHCDLYPNPRLWSIPGSDRLKPGPQELRLFDCMLDPTYCSLWPWIYMLPTLRAVRILGENTRFLNDSKWSLCPYADATRAWITTIELRIKRVDMIRQAVTFTHYFANLQHLELDFSCTVGTEEENALTENIQAFQPTYLRQLKSLRLKLSQCCCCSHRRRFCRHPLRWKWVPRLISRFAISAENPRPILKKISFDVLYNPRYDSFETSEIWQEIARSLRRVIPQGPGSTPPGVREIYFVQDCDAETQFLAQMSETIKTWLWATHRIPRQLVYIHGRVE</sequence>
<evidence type="ECO:0000256" key="1">
    <source>
        <dbReference type="SAM" id="MobiDB-lite"/>
    </source>
</evidence>
<dbReference type="EMBL" id="JASBNA010000021">
    <property type="protein sequence ID" value="KAK7685237.1"/>
    <property type="molecule type" value="Genomic_DNA"/>
</dbReference>
<name>A0AAW0FYN6_9APHY</name>
<feature type="compositionally biased region" description="Basic residues" evidence="1">
    <location>
        <begin position="1"/>
        <end position="10"/>
    </location>
</feature>
<protein>
    <submittedName>
        <fullName evidence="2">Uncharacterized protein</fullName>
    </submittedName>
</protein>
<dbReference type="Proteomes" id="UP001385951">
    <property type="component" value="Unassembled WGS sequence"/>
</dbReference>
<evidence type="ECO:0000313" key="2">
    <source>
        <dbReference type="EMBL" id="KAK7685237.1"/>
    </source>
</evidence>